<evidence type="ECO:0000256" key="3">
    <source>
        <dbReference type="SAM" id="SignalP"/>
    </source>
</evidence>
<organism evidence="5 6">
    <name type="scientific">Ancylostoma caninum</name>
    <name type="common">Dog hookworm</name>
    <dbReference type="NCBI Taxonomy" id="29170"/>
    <lineage>
        <taxon>Eukaryota</taxon>
        <taxon>Metazoa</taxon>
        <taxon>Ecdysozoa</taxon>
        <taxon>Nematoda</taxon>
        <taxon>Chromadorea</taxon>
        <taxon>Rhabditida</taxon>
        <taxon>Rhabditina</taxon>
        <taxon>Rhabditomorpha</taxon>
        <taxon>Strongyloidea</taxon>
        <taxon>Ancylostomatidae</taxon>
        <taxon>Ancylostomatinae</taxon>
        <taxon>Ancylostoma</taxon>
    </lineage>
</organism>
<dbReference type="PROSITE" id="PS51670">
    <property type="entry name" value="SHKT"/>
    <property type="match status" value="1"/>
</dbReference>
<keyword evidence="1" id="KW-1015">Disulfide bond</keyword>
<evidence type="ECO:0000256" key="2">
    <source>
        <dbReference type="SAM" id="MobiDB-lite"/>
    </source>
</evidence>
<evidence type="ECO:0000313" key="5">
    <source>
        <dbReference type="EMBL" id="RCN39852.1"/>
    </source>
</evidence>
<comment type="caution">
    <text evidence="1">Lacks conserved residue(s) required for the propagation of feature annotation.</text>
</comment>
<dbReference type="OrthoDB" id="5867623at2759"/>
<evidence type="ECO:0000313" key="6">
    <source>
        <dbReference type="Proteomes" id="UP000252519"/>
    </source>
</evidence>
<feature type="domain" description="ShKT" evidence="4">
    <location>
        <begin position="558"/>
        <end position="592"/>
    </location>
</feature>
<reference evidence="5 6" key="1">
    <citation type="submission" date="2014-10" db="EMBL/GenBank/DDBJ databases">
        <title>Draft genome of the hookworm Ancylostoma caninum.</title>
        <authorList>
            <person name="Mitreva M."/>
        </authorList>
    </citation>
    <scope>NUCLEOTIDE SEQUENCE [LARGE SCALE GENOMIC DNA]</scope>
    <source>
        <strain evidence="5 6">Baltimore</strain>
    </source>
</reference>
<feature type="disulfide bond" evidence="1">
    <location>
        <begin position="558"/>
        <end position="592"/>
    </location>
</feature>
<dbReference type="STRING" id="29170.A0A368G678"/>
<gene>
    <name evidence="5" type="ORF">ANCCAN_14218</name>
</gene>
<dbReference type="EMBL" id="JOJR01000317">
    <property type="protein sequence ID" value="RCN39852.1"/>
    <property type="molecule type" value="Genomic_DNA"/>
</dbReference>
<keyword evidence="3" id="KW-0732">Signal</keyword>
<name>A0A368G678_ANCCA</name>
<dbReference type="AlphaFoldDB" id="A0A368G678"/>
<feature type="region of interest" description="Disordered" evidence="2">
    <location>
        <begin position="309"/>
        <end position="394"/>
    </location>
</feature>
<protein>
    <recommendedName>
        <fullName evidence="4">ShKT domain-containing protein</fullName>
    </recommendedName>
</protein>
<feature type="chain" id="PRO_5016570798" description="ShKT domain-containing protein" evidence="3">
    <location>
        <begin position="17"/>
        <end position="592"/>
    </location>
</feature>
<dbReference type="Pfam" id="PF01549">
    <property type="entry name" value="ShK"/>
    <property type="match status" value="1"/>
</dbReference>
<proteinExistence type="predicted"/>
<sequence>MRLLLVSSILWVTSRAMRKPDLYVWLEQNSYICDLSLFGSSLPHFVSPDEARQFACDCGDPLISRAACARRGNEVPNCHEIPDLCMREYSILFTETGDRLAPTTNIMDVIKMSKTEQLIAELTNRLRAMGHKEPEHPLKGLEELFLVKTRPTTTTKTTGKPPVTTTKPTFTTTTSKPTITTLRATTNIMDVIKMSKTEQLIAELTNRLRAMGHKEPEHPLKGLEELFLVKTRPTTTTTTTTPEPTTKKTTKKPEIVDEEVRNKAKITSAEMNTREKQAEKKLPQVEGTIRQVPAVDEKIQMGPEKMPMVTVKSNPADVGVKSSETMKGPEMNEIAPFPPQEQKSEDQLIQADPTQFRKPEAEKEPKASRNRKADVTKNENSQPKKSKAPWDNQEDAIEFLRKKVEQLEFRLKETFERRAIPAAKEFSNPDDLVASDDEVVNIRRQSRLDSRRRNTKTDFMEENSFLKSLDDIEKILADVMPTREEQKLVKKEEKQAVDTRKRLEKGKEDVKEVVEGSGNEKPDPDITVMITTTDKAPYTSVELLTHEPESSTSMSRECMDTHELCPTWKTGQLCLTSPMFMYKFCRKTCGMC</sequence>
<evidence type="ECO:0000256" key="1">
    <source>
        <dbReference type="PROSITE-ProRule" id="PRU01005"/>
    </source>
</evidence>
<feature type="region of interest" description="Disordered" evidence="2">
    <location>
        <begin position="152"/>
        <end position="174"/>
    </location>
</feature>
<accession>A0A368G678</accession>
<keyword evidence="6" id="KW-1185">Reference proteome</keyword>
<feature type="compositionally biased region" description="Basic and acidic residues" evidence="2">
    <location>
        <begin position="355"/>
        <end position="377"/>
    </location>
</feature>
<dbReference type="Proteomes" id="UP000252519">
    <property type="component" value="Unassembled WGS sequence"/>
</dbReference>
<dbReference type="SMART" id="SM00254">
    <property type="entry name" value="ShKT"/>
    <property type="match status" value="1"/>
</dbReference>
<evidence type="ECO:0000259" key="4">
    <source>
        <dbReference type="PROSITE" id="PS51670"/>
    </source>
</evidence>
<dbReference type="InterPro" id="IPR003582">
    <property type="entry name" value="ShKT_dom"/>
</dbReference>
<comment type="caution">
    <text evidence="5">The sequence shown here is derived from an EMBL/GenBank/DDBJ whole genome shotgun (WGS) entry which is preliminary data.</text>
</comment>
<feature type="signal peptide" evidence="3">
    <location>
        <begin position="1"/>
        <end position="16"/>
    </location>
</feature>